<name>A0A7Z0JDF0_9ACTN</name>
<sequence length="187" mass="20141">MEATPDHRRGADVAHALADVAAQVERAWSRTCARWAVAPGGDEETDLARLVAAEPDLFDWRVVDAALQRLDCPECGRALGSGARGCDPCDAADGHRYAAREHDRPGVPPGNEHALRVAWSVSRHPHRHPPRAVCGFELGLPEVHAGRLPTTAQAQAYRAMIDRLTDAEVERVTSLAELAALAGRRAG</sequence>
<comment type="caution">
    <text evidence="1">The sequence shown here is derived from an EMBL/GenBank/DDBJ whole genome shotgun (WGS) entry which is preliminary data.</text>
</comment>
<proteinExistence type="predicted"/>
<gene>
    <name evidence="1" type="ORF">HNR10_006132</name>
</gene>
<dbReference type="RefSeq" id="WP_179829419.1">
    <property type="nucleotide sequence ID" value="NZ_JACCFS010000001.1"/>
</dbReference>
<accession>A0A7Z0JDF0</accession>
<dbReference type="Proteomes" id="UP000572051">
    <property type="component" value="Unassembled WGS sequence"/>
</dbReference>
<keyword evidence="2" id="KW-1185">Reference proteome</keyword>
<evidence type="ECO:0000313" key="2">
    <source>
        <dbReference type="Proteomes" id="UP000572051"/>
    </source>
</evidence>
<dbReference type="EMBL" id="JACCFS010000001">
    <property type="protein sequence ID" value="NYJ38251.1"/>
    <property type="molecule type" value="Genomic_DNA"/>
</dbReference>
<dbReference type="AlphaFoldDB" id="A0A7Z0JDF0"/>
<organism evidence="1 2">
    <name type="scientific">Nocardiopsis aegyptia</name>
    <dbReference type="NCBI Taxonomy" id="220378"/>
    <lineage>
        <taxon>Bacteria</taxon>
        <taxon>Bacillati</taxon>
        <taxon>Actinomycetota</taxon>
        <taxon>Actinomycetes</taxon>
        <taxon>Streptosporangiales</taxon>
        <taxon>Nocardiopsidaceae</taxon>
        <taxon>Nocardiopsis</taxon>
    </lineage>
</organism>
<reference evidence="1 2" key="1">
    <citation type="submission" date="2020-07" db="EMBL/GenBank/DDBJ databases">
        <title>Sequencing the genomes of 1000 actinobacteria strains.</title>
        <authorList>
            <person name="Klenk H.-P."/>
        </authorList>
    </citation>
    <scope>NUCLEOTIDE SEQUENCE [LARGE SCALE GENOMIC DNA]</scope>
    <source>
        <strain evidence="1 2">DSM 44442</strain>
    </source>
</reference>
<evidence type="ECO:0000313" key="1">
    <source>
        <dbReference type="EMBL" id="NYJ38251.1"/>
    </source>
</evidence>
<protein>
    <submittedName>
        <fullName evidence="1">Uncharacterized protein</fullName>
    </submittedName>
</protein>